<feature type="region of interest" description="Disordered" evidence="1">
    <location>
        <begin position="151"/>
        <end position="194"/>
    </location>
</feature>
<evidence type="ECO:0008006" key="5">
    <source>
        <dbReference type="Google" id="ProtNLM"/>
    </source>
</evidence>
<feature type="compositionally biased region" description="Low complexity" evidence="1">
    <location>
        <begin position="151"/>
        <end position="162"/>
    </location>
</feature>
<feature type="transmembrane region" description="Helical" evidence="2">
    <location>
        <begin position="29"/>
        <end position="47"/>
    </location>
</feature>
<evidence type="ECO:0000256" key="1">
    <source>
        <dbReference type="SAM" id="MobiDB-lite"/>
    </source>
</evidence>
<keyword evidence="2" id="KW-0812">Transmembrane</keyword>
<evidence type="ECO:0000313" key="4">
    <source>
        <dbReference type="Proteomes" id="UP000525078"/>
    </source>
</evidence>
<dbReference type="PANTHER" id="PTHR33640">
    <property type="entry name" value="TRANSMEMBRANE PROTEIN"/>
    <property type="match status" value="1"/>
</dbReference>
<dbReference type="Proteomes" id="UP000525078">
    <property type="component" value="Unassembled WGS sequence"/>
</dbReference>
<proteinExistence type="predicted"/>
<feature type="transmembrane region" description="Helical" evidence="2">
    <location>
        <begin position="67"/>
        <end position="87"/>
    </location>
</feature>
<organism evidence="3 4">
    <name type="scientific">Cannabis sativa</name>
    <name type="common">Hemp</name>
    <name type="synonym">Marijuana</name>
    <dbReference type="NCBI Taxonomy" id="3483"/>
    <lineage>
        <taxon>Eukaryota</taxon>
        <taxon>Viridiplantae</taxon>
        <taxon>Streptophyta</taxon>
        <taxon>Embryophyta</taxon>
        <taxon>Tracheophyta</taxon>
        <taxon>Spermatophyta</taxon>
        <taxon>Magnoliopsida</taxon>
        <taxon>eudicotyledons</taxon>
        <taxon>Gunneridae</taxon>
        <taxon>Pentapetalae</taxon>
        <taxon>rosids</taxon>
        <taxon>fabids</taxon>
        <taxon>Rosales</taxon>
        <taxon>Cannabaceae</taxon>
        <taxon>Cannabis</taxon>
    </lineage>
</organism>
<evidence type="ECO:0000313" key="3">
    <source>
        <dbReference type="EMBL" id="KAF4371111.1"/>
    </source>
</evidence>
<comment type="caution">
    <text evidence="3">The sequence shown here is derived from an EMBL/GenBank/DDBJ whole genome shotgun (WGS) entry which is preliminary data.</text>
</comment>
<protein>
    <recommendedName>
        <fullName evidence="5">DUF4408 domain-containing protein</fullName>
    </recommendedName>
</protein>
<name>A0A7J6FK83_CANSA</name>
<keyword evidence="2" id="KW-1133">Transmembrane helix</keyword>
<sequence length="246" mass="28191">MDSINFYNIKTEKANAILRYNQLKKLANLFRLVEIVVVLVLISRIWFHHVPVAVKNSGGYLREFSGILSSPRFVFVVGNVIVITLFVKSGKYSGEDSGKKKISPEYDLYDEFVKKSSDHQKIVHQNLLVSSTLPIKSSLPENSLFASVNTSVSNSKNNNNNKNFERSNSEIVVRSPKKTNNHELKRSETENFGKKMKIKNDENGKLGLLYPEDKMSSEEFKLKVESFIARQQRFRMKEVYSGNDFL</sequence>
<gene>
    <name evidence="3" type="ORF">F8388_020838</name>
</gene>
<accession>A0A7J6FK83</accession>
<keyword evidence="2" id="KW-0472">Membrane</keyword>
<dbReference type="PANTHER" id="PTHR33640:SF8">
    <property type="entry name" value="TRANSMEMBRANE PROTEIN"/>
    <property type="match status" value="1"/>
</dbReference>
<dbReference type="EMBL" id="JAATIP010000113">
    <property type="protein sequence ID" value="KAF4371111.1"/>
    <property type="molecule type" value="Genomic_DNA"/>
</dbReference>
<feature type="compositionally biased region" description="Basic and acidic residues" evidence="1">
    <location>
        <begin position="180"/>
        <end position="194"/>
    </location>
</feature>
<evidence type="ECO:0000256" key="2">
    <source>
        <dbReference type="SAM" id="Phobius"/>
    </source>
</evidence>
<dbReference type="AlphaFoldDB" id="A0A7J6FK83"/>
<reference evidence="3 4" key="1">
    <citation type="journal article" date="2020" name="bioRxiv">
        <title>Sequence and annotation of 42 cannabis genomes reveals extensive copy number variation in cannabinoid synthesis and pathogen resistance genes.</title>
        <authorList>
            <person name="Mckernan K.J."/>
            <person name="Helbert Y."/>
            <person name="Kane L.T."/>
            <person name="Ebling H."/>
            <person name="Zhang L."/>
            <person name="Liu B."/>
            <person name="Eaton Z."/>
            <person name="Mclaughlin S."/>
            <person name="Kingan S."/>
            <person name="Baybayan P."/>
            <person name="Concepcion G."/>
            <person name="Jordan M."/>
            <person name="Riva A."/>
            <person name="Barbazuk W."/>
            <person name="Harkins T."/>
        </authorList>
    </citation>
    <scope>NUCLEOTIDE SEQUENCE [LARGE SCALE GENOMIC DNA]</scope>
    <source>
        <strain evidence="4">cv. Jamaican Lion 4</strain>
        <tissue evidence="3">Leaf</tissue>
    </source>
</reference>